<feature type="binding site" evidence="2">
    <location>
        <position position="34"/>
    </location>
    <ligand>
        <name>substrate</name>
    </ligand>
</feature>
<dbReference type="Pfam" id="PF01255">
    <property type="entry name" value="Prenyltransf"/>
    <property type="match status" value="1"/>
</dbReference>
<dbReference type="PANTHER" id="PTHR10291:SF0">
    <property type="entry name" value="DEHYDRODOLICHYL DIPHOSPHATE SYNTHASE 2"/>
    <property type="match status" value="1"/>
</dbReference>
<feature type="binding site" evidence="2">
    <location>
        <begin position="191"/>
        <end position="193"/>
    </location>
    <ligand>
        <name>substrate</name>
    </ligand>
</feature>
<evidence type="ECO:0000256" key="1">
    <source>
        <dbReference type="ARBA" id="ARBA00022679"/>
    </source>
</evidence>
<feature type="binding site" evidence="2">
    <location>
        <position position="66"/>
    </location>
    <ligand>
        <name>substrate</name>
    </ligand>
</feature>
<feature type="binding site" evidence="2">
    <location>
        <begin position="62"/>
        <end position="64"/>
    </location>
    <ligand>
        <name>substrate</name>
    </ligand>
</feature>
<feature type="binding site" evidence="2">
    <location>
        <position position="185"/>
    </location>
    <ligand>
        <name>substrate</name>
    </ligand>
</feature>
<evidence type="ECO:0000313" key="3">
    <source>
        <dbReference type="EMBL" id="QSX08703.1"/>
    </source>
</evidence>
<dbReference type="Proteomes" id="UP000663499">
    <property type="component" value="Chromosome"/>
</dbReference>
<dbReference type="CDD" id="cd00475">
    <property type="entry name" value="Cis_IPPS"/>
    <property type="match status" value="1"/>
</dbReference>
<dbReference type="NCBIfam" id="TIGR00055">
    <property type="entry name" value="uppS"/>
    <property type="match status" value="1"/>
</dbReference>
<dbReference type="EMBL" id="CP071444">
    <property type="protein sequence ID" value="QSX08703.1"/>
    <property type="molecule type" value="Genomic_DNA"/>
</dbReference>
<accession>A0A974XHZ2</accession>
<keyword evidence="2" id="KW-0479">Metal-binding</keyword>
<dbReference type="GO" id="GO:0045547">
    <property type="term" value="F:ditrans,polycis-polyprenyl diphosphate synthase [(2E,6E)-farnesyl diphosphate specific] activity"/>
    <property type="evidence" value="ECO:0007669"/>
    <property type="project" value="TreeGrafter"/>
</dbReference>
<dbReference type="InterPro" id="IPR018520">
    <property type="entry name" value="UPP_synth-like_CS"/>
</dbReference>
<dbReference type="InterPro" id="IPR036424">
    <property type="entry name" value="UPP_synth-like_sf"/>
</dbReference>
<dbReference type="InterPro" id="IPR001441">
    <property type="entry name" value="UPP_synth-like"/>
</dbReference>
<dbReference type="RefSeq" id="WP_207300044.1">
    <property type="nucleotide sequence ID" value="NZ_CP071444.1"/>
</dbReference>
<dbReference type="EC" id="2.5.1.-" evidence="2"/>
<dbReference type="HAMAP" id="MF_01139">
    <property type="entry name" value="ISPT"/>
    <property type="match status" value="1"/>
</dbReference>
<feature type="binding site" evidence="2">
    <location>
        <position position="30"/>
    </location>
    <ligand>
        <name>substrate</name>
    </ligand>
</feature>
<keyword evidence="2" id="KW-0460">Magnesium</keyword>
<dbReference type="GO" id="GO:0016094">
    <property type="term" value="P:polyprenol biosynthetic process"/>
    <property type="evidence" value="ECO:0007669"/>
    <property type="project" value="TreeGrafter"/>
</dbReference>
<evidence type="ECO:0000256" key="2">
    <source>
        <dbReference type="HAMAP-Rule" id="MF_01139"/>
    </source>
</evidence>
<dbReference type="SUPFAM" id="SSF64005">
    <property type="entry name" value="Undecaprenyl diphosphate synthase"/>
    <property type="match status" value="1"/>
</dbReference>
<dbReference type="FunFam" id="3.40.1180.10:FF:000001">
    <property type="entry name" value="(2E,6E)-farnesyl-diphosphate-specific ditrans,polycis-undecaprenyl-diphosphate synthase"/>
    <property type="match status" value="1"/>
</dbReference>
<feature type="binding site" evidence="2">
    <location>
        <position position="17"/>
    </location>
    <ligand>
        <name>Mg(2+)</name>
        <dbReference type="ChEBI" id="CHEBI:18420"/>
    </ligand>
</feature>
<gene>
    <name evidence="3" type="ORF">J0B03_01020</name>
</gene>
<feature type="active site" description="Proton acceptor" evidence="2">
    <location>
        <position position="65"/>
    </location>
</feature>
<dbReference type="GO" id="GO:0000287">
    <property type="term" value="F:magnesium ion binding"/>
    <property type="evidence" value="ECO:0007669"/>
    <property type="project" value="UniProtKB-UniRule"/>
</dbReference>
<feature type="binding site" evidence="2">
    <location>
        <position position="204"/>
    </location>
    <ligand>
        <name>Mg(2+)</name>
        <dbReference type="ChEBI" id="CHEBI:18420"/>
    </ligand>
</feature>
<dbReference type="PANTHER" id="PTHR10291">
    <property type="entry name" value="DEHYDRODOLICHYL DIPHOSPHATE SYNTHASE FAMILY MEMBER"/>
    <property type="match status" value="1"/>
</dbReference>
<feature type="active site" evidence="2">
    <location>
        <position position="17"/>
    </location>
</feature>
<protein>
    <recommendedName>
        <fullName evidence="2">Isoprenyl transferase</fullName>
        <ecNumber evidence="2">2.5.1.-</ecNumber>
    </recommendedName>
</protein>
<dbReference type="AlphaFoldDB" id="A0A974XHZ2"/>
<comment type="function">
    <text evidence="2">Catalyzes the condensation of isopentenyl diphosphate (IPP) with allylic pyrophosphates generating different type of terpenoids.</text>
</comment>
<comment type="similarity">
    <text evidence="2">Belongs to the UPP synthase family.</text>
</comment>
<feature type="binding site" evidence="2">
    <location>
        <position position="68"/>
    </location>
    <ligand>
        <name>substrate</name>
    </ligand>
</feature>
<dbReference type="NCBIfam" id="NF011405">
    <property type="entry name" value="PRK14830.1"/>
    <property type="match status" value="1"/>
</dbReference>
<reference evidence="3" key="1">
    <citation type="submission" date="2021-03" db="EMBL/GenBank/DDBJ databases">
        <title>Alkalibacter marinus sp. nov., isolated from tidal flat sediment.</title>
        <authorList>
            <person name="Namirimu T."/>
            <person name="Yang J.-A."/>
            <person name="Yang S.-H."/>
            <person name="Kim Y.-J."/>
            <person name="Kwon K.K."/>
        </authorList>
    </citation>
    <scope>NUCLEOTIDE SEQUENCE</scope>
    <source>
        <strain evidence="3">ES005</strain>
    </source>
</reference>
<organism evidence="3 4">
    <name type="scientific">Alkalibacter rhizosphaerae</name>
    <dbReference type="NCBI Taxonomy" id="2815577"/>
    <lineage>
        <taxon>Bacteria</taxon>
        <taxon>Bacillati</taxon>
        <taxon>Bacillota</taxon>
        <taxon>Clostridia</taxon>
        <taxon>Eubacteriales</taxon>
        <taxon>Eubacteriaceae</taxon>
        <taxon>Alkalibacter</taxon>
    </lineage>
</organism>
<dbReference type="KEGG" id="alka:J0B03_01020"/>
<name>A0A974XHZ2_9FIRM</name>
<feature type="binding site" evidence="2">
    <location>
        <position position="22"/>
    </location>
    <ligand>
        <name>substrate</name>
    </ligand>
</feature>
<dbReference type="Gene3D" id="3.40.1180.10">
    <property type="entry name" value="Decaprenyl diphosphate synthase-like"/>
    <property type="match status" value="1"/>
</dbReference>
<keyword evidence="4" id="KW-1185">Reference proteome</keyword>
<proteinExistence type="inferred from homology"/>
<evidence type="ECO:0000313" key="4">
    <source>
        <dbReference type="Proteomes" id="UP000663499"/>
    </source>
</evidence>
<sequence length="237" mass="27179">MKTDWKTLPAHVAIIMDGNGRWAKSKNKPRLYGHKAGVETIRNVVTLASQWGIKVLTLYAFSTENWKRPKAEVNGLMKLFGDYLKKEVQSLHENQVRLCIIGRRDVLAPSLVHLIEEAETLTKDNKGMILNVAVNYGGRLEVLDAVRSLAEKVKEGQLQPEEIDERVLQKSLYTKDIPDPDLIIRTSGELRLSNFLIWQCAYSELWFTSVLWPDFTEEVFKEALDDYCSRKRRFGGV</sequence>
<feature type="binding site" evidence="2">
    <location>
        <begin position="18"/>
        <end position="21"/>
    </location>
    <ligand>
        <name>substrate</name>
    </ligand>
</feature>
<comment type="subunit">
    <text evidence="2">Homodimer.</text>
</comment>
<comment type="cofactor">
    <cofactor evidence="2">
        <name>Mg(2+)</name>
        <dbReference type="ChEBI" id="CHEBI:18420"/>
    </cofactor>
    <text evidence="2">Binds 2 magnesium ions per subunit.</text>
</comment>
<dbReference type="PROSITE" id="PS01066">
    <property type="entry name" value="UPP_SYNTHASE"/>
    <property type="match status" value="1"/>
</dbReference>
<keyword evidence="1 2" id="KW-0808">Transferase</keyword>